<evidence type="ECO:0000256" key="3">
    <source>
        <dbReference type="ARBA" id="ARBA00004370"/>
    </source>
</evidence>
<dbReference type="GO" id="GO:0046872">
    <property type="term" value="F:metal ion binding"/>
    <property type="evidence" value="ECO:0007669"/>
    <property type="project" value="UniProtKB-KW"/>
</dbReference>
<dbReference type="FunFam" id="3.40.50.300:FF:000175">
    <property type="entry name" value="ATP-dependent zinc metalloprotease FTSH 4"/>
    <property type="match status" value="1"/>
</dbReference>
<sequence length="769" mass="86178">MFPINSRHSQQLILPLSQIGAAWSSFRSMLPARRKVSTKVQKESNLNDLEKLETEDITKHFTEHVKTDLKEIGLENLVKHIKIEAIFKKDAKSFESLNLAKNLNDTKEIFGQENRTHLLEDVLSNRPVEAFKLTLPNFINRKHNFSSFLQQQIRTFKYRPNPRGMGKISADTDSSMAFLNQLKDSLREKVMKKSSESSGQDSQNLKKIISSFEKQPQVQEQLKVAFAEGYSANQSGKGQQAETSTVSRWFFKFFWYGLLIWIVFQILQGFTVIGGNMKGLNVLKGERYEVNPEEINVTFDDVMGVDEAKEELQDVVEFLRDPERFKKLGAKLPKGVLLVGPPGIGKTLLARAVAGEASVPFFHASGSEFDEIFVGTGAKRVRQLFDAAKARSPCVIFIDEIDTVGAKRTSSQIHPYANQTINQLLSEMDGFQQTVGVIVLGATNRRDNLDKALLRPGRFDVEVRVFPPDLKGRRDIIEHYLKRITIDSSIDIDKLARGTTGCTGADLENMVNQAALKAAMDSAVAVSMEHLEYAKDKVLMGPAKKTRIPDEETNKMTAYHEAGHTIVAFYTKNATPLHKVTIVPRGMSLGHTSFVPEKEEYNQSKAQLLAQMDVAMGGRVAEELIYGSENVTTGASSDFLVATNLAKSMVKKFGMSDKVGVRVFDDSEFDSGLTTLKVNDVSPATTELVDSEIRRLLYESYDRAKTILRQHHKEHKELAKALLKYETLDFEDIKLIMEGKGKKIAAIQRERNSNTVISNPSSTSKLNLI</sequence>
<protein>
    <submittedName>
        <fullName evidence="17">DgyrCDS4926</fullName>
    </submittedName>
</protein>
<evidence type="ECO:0000256" key="5">
    <source>
        <dbReference type="ARBA" id="ARBA00010550"/>
    </source>
</evidence>
<proteinExistence type="inferred from homology"/>
<dbReference type="InterPro" id="IPR003960">
    <property type="entry name" value="ATPase_AAA_CS"/>
</dbReference>
<dbReference type="FunFam" id="1.20.58.760:FF:000002">
    <property type="entry name" value="ATP-dependent zinc metalloprotease FtsH"/>
    <property type="match status" value="1"/>
</dbReference>
<dbReference type="InterPro" id="IPR027417">
    <property type="entry name" value="P-loop_NTPase"/>
</dbReference>
<dbReference type="GO" id="GO:0004176">
    <property type="term" value="F:ATP-dependent peptidase activity"/>
    <property type="evidence" value="ECO:0007669"/>
    <property type="project" value="InterPro"/>
</dbReference>
<evidence type="ECO:0000313" key="18">
    <source>
        <dbReference type="Proteomes" id="UP000549394"/>
    </source>
</evidence>
<keyword evidence="10" id="KW-0862">Zinc</keyword>
<feature type="transmembrane region" description="Helical" evidence="15">
    <location>
        <begin position="253"/>
        <end position="273"/>
    </location>
</feature>
<evidence type="ECO:0000256" key="13">
    <source>
        <dbReference type="ARBA" id="ARBA00023128"/>
    </source>
</evidence>
<dbReference type="EMBL" id="CAJFCJ010000006">
    <property type="protein sequence ID" value="CAD5115990.1"/>
    <property type="molecule type" value="Genomic_DNA"/>
</dbReference>
<keyword evidence="6" id="KW-0645">Protease</keyword>
<evidence type="ECO:0000256" key="14">
    <source>
        <dbReference type="ARBA" id="ARBA00023136"/>
    </source>
</evidence>
<dbReference type="Gene3D" id="1.10.8.60">
    <property type="match status" value="1"/>
</dbReference>
<keyword evidence="14 15" id="KW-0472">Membrane</keyword>
<dbReference type="PANTHER" id="PTHR23076:SF97">
    <property type="entry name" value="ATP-DEPENDENT ZINC METALLOPROTEASE YME1L1"/>
    <property type="match status" value="1"/>
</dbReference>
<comment type="similarity">
    <text evidence="5">In the N-terminal section; belongs to the AAA ATPase family.</text>
</comment>
<dbReference type="Pfam" id="PF01434">
    <property type="entry name" value="Peptidase_M41"/>
    <property type="match status" value="1"/>
</dbReference>
<name>A0A7I8VIX3_9ANNE</name>
<evidence type="ECO:0000256" key="12">
    <source>
        <dbReference type="ARBA" id="ARBA00023049"/>
    </source>
</evidence>
<reference evidence="17 18" key="1">
    <citation type="submission" date="2020-08" db="EMBL/GenBank/DDBJ databases">
        <authorList>
            <person name="Hejnol A."/>
        </authorList>
    </citation>
    <scope>NUCLEOTIDE SEQUENCE [LARGE SCALE GENOMIC DNA]</scope>
</reference>
<dbReference type="GO" id="GO:0016887">
    <property type="term" value="F:ATP hydrolysis activity"/>
    <property type="evidence" value="ECO:0007669"/>
    <property type="project" value="InterPro"/>
</dbReference>
<dbReference type="FunFam" id="1.10.8.60:FF:000001">
    <property type="entry name" value="ATP-dependent zinc metalloprotease FtsH"/>
    <property type="match status" value="1"/>
</dbReference>
<evidence type="ECO:0000256" key="7">
    <source>
        <dbReference type="ARBA" id="ARBA00022723"/>
    </source>
</evidence>
<accession>A0A7I8VIX3</accession>
<organism evidence="17 18">
    <name type="scientific">Dimorphilus gyrociliatus</name>
    <dbReference type="NCBI Taxonomy" id="2664684"/>
    <lineage>
        <taxon>Eukaryota</taxon>
        <taxon>Metazoa</taxon>
        <taxon>Spiralia</taxon>
        <taxon>Lophotrochozoa</taxon>
        <taxon>Annelida</taxon>
        <taxon>Polychaeta</taxon>
        <taxon>Polychaeta incertae sedis</taxon>
        <taxon>Dinophilidae</taxon>
        <taxon>Dimorphilus</taxon>
    </lineage>
</organism>
<dbReference type="AlphaFoldDB" id="A0A7I8VIX3"/>
<comment type="caution">
    <text evidence="17">The sequence shown here is derived from an EMBL/GenBank/DDBJ whole genome shotgun (WGS) entry which is preliminary data.</text>
</comment>
<evidence type="ECO:0000259" key="16">
    <source>
        <dbReference type="SMART" id="SM00382"/>
    </source>
</evidence>
<keyword evidence="15" id="KW-0812">Transmembrane</keyword>
<keyword evidence="15" id="KW-1133">Transmembrane helix</keyword>
<evidence type="ECO:0000256" key="10">
    <source>
        <dbReference type="ARBA" id="ARBA00022833"/>
    </source>
</evidence>
<keyword evidence="18" id="KW-1185">Reference proteome</keyword>
<dbReference type="GO" id="GO:0005524">
    <property type="term" value="F:ATP binding"/>
    <property type="evidence" value="ECO:0007669"/>
    <property type="project" value="UniProtKB-KW"/>
</dbReference>
<dbReference type="InterPro" id="IPR037219">
    <property type="entry name" value="Peptidase_M41-like"/>
</dbReference>
<comment type="similarity">
    <text evidence="4">In the C-terminal section; belongs to the peptidase M41 family.</text>
</comment>
<keyword evidence="7" id="KW-0479">Metal-binding</keyword>
<dbReference type="Gene3D" id="3.40.50.300">
    <property type="entry name" value="P-loop containing nucleotide triphosphate hydrolases"/>
    <property type="match status" value="1"/>
</dbReference>
<evidence type="ECO:0000256" key="8">
    <source>
        <dbReference type="ARBA" id="ARBA00022741"/>
    </source>
</evidence>
<dbReference type="Pfam" id="PF00004">
    <property type="entry name" value="AAA"/>
    <property type="match status" value="1"/>
</dbReference>
<evidence type="ECO:0000256" key="4">
    <source>
        <dbReference type="ARBA" id="ARBA00010044"/>
    </source>
</evidence>
<dbReference type="SUPFAM" id="SSF52540">
    <property type="entry name" value="P-loop containing nucleoside triphosphate hydrolases"/>
    <property type="match status" value="1"/>
</dbReference>
<evidence type="ECO:0000256" key="6">
    <source>
        <dbReference type="ARBA" id="ARBA00022670"/>
    </source>
</evidence>
<dbReference type="SMART" id="SM00382">
    <property type="entry name" value="AAA"/>
    <property type="match status" value="1"/>
</dbReference>
<evidence type="ECO:0000256" key="1">
    <source>
        <dbReference type="ARBA" id="ARBA00001947"/>
    </source>
</evidence>
<dbReference type="HAMAP" id="MF_01458">
    <property type="entry name" value="FtsH"/>
    <property type="match status" value="1"/>
</dbReference>
<dbReference type="NCBIfam" id="TIGR01241">
    <property type="entry name" value="FtsH_fam"/>
    <property type="match status" value="1"/>
</dbReference>
<dbReference type="Gene3D" id="1.20.58.760">
    <property type="entry name" value="Peptidase M41"/>
    <property type="match status" value="1"/>
</dbReference>
<gene>
    <name evidence="17" type="ORF">DGYR_LOCUS4669</name>
</gene>
<keyword evidence="13" id="KW-0496">Mitochondrion</keyword>
<keyword evidence="12" id="KW-0482">Metalloprotease</keyword>
<feature type="domain" description="AAA+ ATPase" evidence="16">
    <location>
        <begin position="332"/>
        <end position="469"/>
    </location>
</feature>
<keyword evidence="8" id="KW-0547">Nucleotide-binding</keyword>
<dbReference type="SUPFAM" id="SSF140990">
    <property type="entry name" value="FtsH protease domain-like"/>
    <property type="match status" value="1"/>
</dbReference>
<evidence type="ECO:0000256" key="9">
    <source>
        <dbReference type="ARBA" id="ARBA00022801"/>
    </source>
</evidence>
<dbReference type="CDD" id="cd19501">
    <property type="entry name" value="RecA-like_FtsH"/>
    <property type="match status" value="1"/>
</dbReference>
<dbReference type="GO" id="GO:0005743">
    <property type="term" value="C:mitochondrial inner membrane"/>
    <property type="evidence" value="ECO:0007669"/>
    <property type="project" value="TreeGrafter"/>
</dbReference>
<dbReference type="GO" id="GO:0004222">
    <property type="term" value="F:metalloendopeptidase activity"/>
    <property type="evidence" value="ECO:0007669"/>
    <property type="project" value="InterPro"/>
</dbReference>
<dbReference type="InterPro" id="IPR003593">
    <property type="entry name" value="AAA+_ATPase"/>
</dbReference>
<keyword evidence="11" id="KW-0067">ATP-binding</keyword>
<dbReference type="OrthoDB" id="1413014at2759"/>
<dbReference type="PROSITE" id="PS00674">
    <property type="entry name" value="AAA"/>
    <property type="match status" value="1"/>
</dbReference>
<dbReference type="InterPro" id="IPR005936">
    <property type="entry name" value="FtsH"/>
</dbReference>
<evidence type="ECO:0000256" key="2">
    <source>
        <dbReference type="ARBA" id="ARBA00004173"/>
    </source>
</evidence>
<dbReference type="InterPro" id="IPR003959">
    <property type="entry name" value="ATPase_AAA_core"/>
</dbReference>
<evidence type="ECO:0000256" key="11">
    <source>
        <dbReference type="ARBA" id="ARBA00022840"/>
    </source>
</evidence>
<dbReference type="Proteomes" id="UP000549394">
    <property type="component" value="Unassembled WGS sequence"/>
</dbReference>
<evidence type="ECO:0000313" key="17">
    <source>
        <dbReference type="EMBL" id="CAD5115990.1"/>
    </source>
</evidence>
<dbReference type="GO" id="GO:0007005">
    <property type="term" value="P:mitochondrion organization"/>
    <property type="evidence" value="ECO:0007669"/>
    <property type="project" value="TreeGrafter"/>
</dbReference>
<evidence type="ECO:0000256" key="15">
    <source>
        <dbReference type="SAM" id="Phobius"/>
    </source>
</evidence>
<comment type="subcellular location">
    <subcellularLocation>
        <location evidence="3">Membrane</location>
    </subcellularLocation>
    <subcellularLocation>
        <location evidence="2">Mitochondrion</location>
    </subcellularLocation>
</comment>
<dbReference type="PANTHER" id="PTHR23076">
    <property type="entry name" value="METALLOPROTEASE M41 FTSH"/>
    <property type="match status" value="1"/>
</dbReference>
<dbReference type="GO" id="GO:0006515">
    <property type="term" value="P:protein quality control for misfolded or incompletely synthesized proteins"/>
    <property type="evidence" value="ECO:0007669"/>
    <property type="project" value="TreeGrafter"/>
</dbReference>
<comment type="cofactor">
    <cofactor evidence="1">
        <name>Zn(2+)</name>
        <dbReference type="ChEBI" id="CHEBI:29105"/>
    </cofactor>
</comment>
<keyword evidence="9" id="KW-0378">Hydrolase</keyword>
<dbReference type="InterPro" id="IPR000642">
    <property type="entry name" value="Peptidase_M41"/>
</dbReference>
<dbReference type="Pfam" id="PF17862">
    <property type="entry name" value="AAA_lid_3"/>
    <property type="match status" value="1"/>
</dbReference>
<dbReference type="InterPro" id="IPR041569">
    <property type="entry name" value="AAA_lid_3"/>
</dbReference>